<keyword evidence="3" id="KW-0597">Phosphoprotein</keyword>
<dbReference type="PROSITE" id="PS50109">
    <property type="entry name" value="HIS_KIN"/>
    <property type="match status" value="1"/>
</dbReference>
<feature type="domain" description="Histidine kinase" evidence="9">
    <location>
        <begin position="103"/>
        <end position="321"/>
    </location>
</feature>
<keyword evidence="6" id="KW-0902">Two-component regulatory system</keyword>
<comment type="caution">
    <text evidence="10">The sequence shown here is derived from an EMBL/GenBank/DDBJ whole genome shotgun (WGS) entry which is preliminary data.</text>
</comment>
<dbReference type="EMBL" id="LCJM01000033">
    <property type="protein sequence ID" value="KKT77792.1"/>
    <property type="molecule type" value="Genomic_DNA"/>
</dbReference>
<feature type="transmembrane region" description="Helical" evidence="8">
    <location>
        <begin position="36"/>
        <end position="59"/>
    </location>
</feature>
<dbReference type="InterPro" id="IPR005467">
    <property type="entry name" value="His_kinase_dom"/>
</dbReference>
<proteinExistence type="predicted"/>
<evidence type="ECO:0000256" key="6">
    <source>
        <dbReference type="ARBA" id="ARBA00023012"/>
    </source>
</evidence>
<keyword evidence="8" id="KW-0812">Transmembrane</keyword>
<evidence type="ECO:0000256" key="8">
    <source>
        <dbReference type="SAM" id="Phobius"/>
    </source>
</evidence>
<evidence type="ECO:0000313" key="11">
    <source>
        <dbReference type="Proteomes" id="UP000034889"/>
    </source>
</evidence>
<dbReference type="PANTHER" id="PTHR43711">
    <property type="entry name" value="TWO-COMPONENT HISTIDINE KINASE"/>
    <property type="match status" value="1"/>
</dbReference>
<evidence type="ECO:0000313" key="10">
    <source>
        <dbReference type="EMBL" id="KKT77792.1"/>
    </source>
</evidence>
<evidence type="ECO:0000256" key="4">
    <source>
        <dbReference type="ARBA" id="ARBA00022679"/>
    </source>
</evidence>
<dbReference type="Gene3D" id="1.10.287.130">
    <property type="match status" value="1"/>
</dbReference>
<dbReference type="SMART" id="SM00388">
    <property type="entry name" value="HisKA"/>
    <property type="match status" value="1"/>
</dbReference>
<evidence type="ECO:0000256" key="1">
    <source>
        <dbReference type="ARBA" id="ARBA00000085"/>
    </source>
</evidence>
<dbReference type="InterPro" id="IPR003594">
    <property type="entry name" value="HATPase_dom"/>
</dbReference>
<evidence type="ECO:0000256" key="7">
    <source>
        <dbReference type="ARBA" id="ARBA00023136"/>
    </source>
</evidence>
<evidence type="ECO:0000256" key="3">
    <source>
        <dbReference type="ARBA" id="ARBA00022553"/>
    </source>
</evidence>
<keyword evidence="4" id="KW-0808">Transferase</keyword>
<dbReference type="PRINTS" id="PR00344">
    <property type="entry name" value="BCTRLSENSOR"/>
</dbReference>
<dbReference type="InterPro" id="IPR050736">
    <property type="entry name" value="Sensor_HK_Regulatory"/>
</dbReference>
<keyword evidence="5 10" id="KW-0418">Kinase</keyword>
<dbReference type="GO" id="GO:0000155">
    <property type="term" value="F:phosphorelay sensor kinase activity"/>
    <property type="evidence" value="ECO:0007669"/>
    <property type="project" value="InterPro"/>
</dbReference>
<dbReference type="InterPro" id="IPR003661">
    <property type="entry name" value="HisK_dim/P_dom"/>
</dbReference>
<feature type="transmembrane region" description="Helical" evidence="8">
    <location>
        <begin position="65"/>
        <end position="87"/>
    </location>
</feature>
<accession>A0A0G1MA78</accession>
<evidence type="ECO:0000256" key="5">
    <source>
        <dbReference type="ARBA" id="ARBA00022777"/>
    </source>
</evidence>
<dbReference type="SMART" id="SM00387">
    <property type="entry name" value="HATPase_c"/>
    <property type="match status" value="1"/>
</dbReference>
<organism evidence="10 11">
    <name type="scientific">Candidatus Giovannonibacteria bacterium GW2011_GWC2_44_8</name>
    <dbReference type="NCBI Taxonomy" id="1618657"/>
    <lineage>
        <taxon>Bacteria</taxon>
        <taxon>Candidatus Giovannoniibacteriota</taxon>
    </lineage>
</organism>
<dbReference type="Gene3D" id="3.30.565.10">
    <property type="entry name" value="Histidine kinase-like ATPase, C-terminal domain"/>
    <property type="match status" value="1"/>
</dbReference>
<dbReference type="FunFam" id="3.30.565.10:FF:000006">
    <property type="entry name" value="Sensor histidine kinase WalK"/>
    <property type="match status" value="1"/>
</dbReference>
<reference evidence="10 11" key="1">
    <citation type="journal article" date="2015" name="Nature">
        <title>rRNA introns, odd ribosomes, and small enigmatic genomes across a large radiation of phyla.</title>
        <authorList>
            <person name="Brown C.T."/>
            <person name="Hug L.A."/>
            <person name="Thomas B.C."/>
            <person name="Sharon I."/>
            <person name="Castelle C.J."/>
            <person name="Singh A."/>
            <person name="Wilkins M.J."/>
            <person name="Williams K.H."/>
            <person name="Banfield J.F."/>
        </authorList>
    </citation>
    <scope>NUCLEOTIDE SEQUENCE [LARGE SCALE GENOMIC DNA]</scope>
</reference>
<dbReference type="FunFam" id="1.10.287.130:FF:000001">
    <property type="entry name" value="Two-component sensor histidine kinase"/>
    <property type="match status" value="1"/>
</dbReference>
<dbReference type="Proteomes" id="UP000034889">
    <property type="component" value="Unassembled WGS sequence"/>
</dbReference>
<dbReference type="Pfam" id="PF00512">
    <property type="entry name" value="HisKA"/>
    <property type="match status" value="1"/>
</dbReference>
<protein>
    <recommendedName>
        <fullName evidence="2">histidine kinase</fullName>
        <ecNumber evidence="2">2.7.13.3</ecNumber>
    </recommendedName>
</protein>
<dbReference type="AlphaFoldDB" id="A0A0G1MA78"/>
<dbReference type="InterPro" id="IPR036097">
    <property type="entry name" value="HisK_dim/P_sf"/>
</dbReference>
<gene>
    <name evidence="10" type="ORF">UW74_C0033G0004</name>
</gene>
<sequence>MFYNVYSMKKRGFFEALNVVDRCRELHVGLLQCPHFLFVLMGVVISAAIITTHIVASYYAEPETVVSIIFVVTVFLLVVGNAVVQAFEKVAEASQLKSEFVAIISHELRNPLSSIKWQLDAIFEKAEVSADEYKNSLKIVNHANEKMISLINDLLDVNRIEDSKFQLSLEIFSLNDTTSELAKLYEPIAAASNLKFMILTPKSQAWVKADKTRIKSVVSRFIDNAIRYSTSSGEITITIEDADSHVRWSITDQGAGIPVEEVKNIFSKFFRASNILRYQTEGLGVGLYLSKFIIEASGGKVGFRTLEGHGSTFYFTLPKSKA</sequence>
<dbReference type="SUPFAM" id="SSF47384">
    <property type="entry name" value="Homodimeric domain of signal transducing histidine kinase"/>
    <property type="match status" value="1"/>
</dbReference>
<keyword evidence="7 8" id="KW-0472">Membrane</keyword>
<comment type="catalytic activity">
    <reaction evidence="1">
        <text>ATP + protein L-histidine = ADP + protein N-phospho-L-histidine.</text>
        <dbReference type="EC" id="2.7.13.3"/>
    </reaction>
</comment>
<keyword evidence="8" id="KW-1133">Transmembrane helix</keyword>
<dbReference type="CDD" id="cd00082">
    <property type="entry name" value="HisKA"/>
    <property type="match status" value="1"/>
</dbReference>
<dbReference type="PANTHER" id="PTHR43711:SF31">
    <property type="entry name" value="HISTIDINE KINASE"/>
    <property type="match status" value="1"/>
</dbReference>
<name>A0A0G1MA78_9BACT</name>
<dbReference type="SUPFAM" id="SSF55874">
    <property type="entry name" value="ATPase domain of HSP90 chaperone/DNA topoisomerase II/histidine kinase"/>
    <property type="match status" value="1"/>
</dbReference>
<dbReference type="Pfam" id="PF02518">
    <property type="entry name" value="HATPase_c"/>
    <property type="match status" value="1"/>
</dbReference>
<evidence type="ECO:0000256" key="2">
    <source>
        <dbReference type="ARBA" id="ARBA00012438"/>
    </source>
</evidence>
<dbReference type="CDD" id="cd00075">
    <property type="entry name" value="HATPase"/>
    <property type="match status" value="1"/>
</dbReference>
<evidence type="ECO:0000259" key="9">
    <source>
        <dbReference type="PROSITE" id="PS50109"/>
    </source>
</evidence>
<dbReference type="EC" id="2.7.13.3" evidence="2"/>
<dbReference type="InterPro" id="IPR036890">
    <property type="entry name" value="HATPase_C_sf"/>
</dbReference>
<dbReference type="InterPro" id="IPR004358">
    <property type="entry name" value="Sig_transdc_His_kin-like_C"/>
</dbReference>